<dbReference type="OrthoDB" id="6428174at2759"/>
<dbReference type="HOGENOM" id="CLU_969888_0_0_1"/>
<protein>
    <submittedName>
        <fullName evidence="1">Uncharacterized protein</fullName>
    </submittedName>
</protein>
<dbReference type="AlphaFoldDB" id="S8FXA0"/>
<keyword evidence="2" id="KW-1185">Reference proteome</keyword>
<reference evidence="1 2" key="1">
    <citation type="journal article" date="2012" name="Science">
        <title>The Paleozoic origin of enzymatic lignin decomposition reconstructed from 31 fungal genomes.</title>
        <authorList>
            <person name="Floudas D."/>
            <person name="Binder M."/>
            <person name="Riley R."/>
            <person name="Barry K."/>
            <person name="Blanchette R.A."/>
            <person name="Henrissat B."/>
            <person name="Martinez A.T."/>
            <person name="Otillar R."/>
            <person name="Spatafora J.W."/>
            <person name="Yadav J.S."/>
            <person name="Aerts A."/>
            <person name="Benoit I."/>
            <person name="Boyd A."/>
            <person name="Carlson A."/>
            <person name="Copeland A."/>
            <person name="Coutinho P.M."/>
            <person name="de Vries R.P."/>
            <person name="Ferreira P."/>
            <person name="Findley K."/>
            <person name="Foster B."/>
            <person name="Gaskell J."/>
            <person name="Glotzer D."/>
            <person name="Gorecki P."/>
            <person name="Heitman J."/>
            <person name="Hesse C."/>
            <person name="Hori C."/>
            <person name="Igarashi K."/>
            <person name="Jurgens J.A."/>
            <person name="Kallen N."/>
            <person name="Kersten P."/>
            <person name="Kohler A."/>
            <person name="Kuees U."/>
            <person name="Kumar T.K.A."/>
            <person name="Kuo A."/>
            <person name="LaButti K."/>
            <person name="Larrondo L.F."/>
            <person name="Lindquist E."/>
            <person name="Ling A."/>
            <person name="Lombard V."/>
            <person name="Lucas S."/>
            <person name="Lundell T."/>
            <person name="Martin R."/>
            <person name="McLaughlin D.J."/>
            <person name="Morgenstern I."/>
            <person name="Morin E."/>
            <person name="Murat C."/>
            <person name="Nagy L.G."/>
            <person name="Nolan M."/>
            <person name="Ohm R.A."/>
            <person name="Patyshakuliyeva A."/>
            <person name="Rokas A."/>
            <person name="Ruiz-Duenas F.J."/>
            <person name="Sabat G."/>
            <person name="Salamov A."/>
            <person name="Samejima M."/>
            <person name="Schmutz J."/>
            <person name="Slot J.C."/>
            <person name="St John F."/>
            <person name="Stenlid J."/>
            <person name="Sun H."/>
            <person name="Sun S."/>
            <person name="Syed K."/>
            <person name="Tsang A."/>
            <person name="Wiebenga A."/>
            <person name="Young D."/>
            <person name="Pisabarro A."/>
            <person name="Eastwood D.C."/>
            <person name="Martin F."/>
            <person name="Cullen D."/>
            <person name="Grigoriev I.V."/>
            <person name="Hibbett D.S."/>
        </authorList>
    </citation>
    <scope>NUCLEOTIDE SEQUENCE</scope>
    <source>
        <strain evidence="2">FP-58527</strain>
    </source>
</reference>
<dbReference type="InParanoid" id="S8FXA0"/>
<evidence type="ECO:0000313" key="1">
    <source>
        <dbReference type="EMBL" id="EPT05731.1"/>
    </source>
</evidence>
<name>S8FXA0_FOMSC</name>
<dbReference type="EMBL" id="KE504123">
    <property type="protein sequence ID" value="EPT05731.1"/>
    <property type="molecule type" value="Genomic_DNA"/>
</dbReference>
<sequence length="287" mass="31690">MPGGDSLEQHWKTLTTSIWRERAADADRHARHDLLWDHNPAALSKIAPTELWLDHRLTILLQAAQRKTEGMDEWSITAIEDAGINTLHSTYGMVVSVIHARCARQMRMSSKGSVRSSRFSNTPPLPGDPLVGLKRHQLWDTPVPSHTLSMADCRRSRGHAGGRKQTTKFDKEDVVQSYHVPWSSDNLATHERCGASHYPTIPASPSMKATPTKEGDKVQVLTLPVMSSLDDISEESGNGTAPPRLGLTVTDPFHPSRQDIFENTLSTSLYDALRFTPGLQEGNTGSA</sequence>
<evidence type="ECO:0000313" key="2">
    <source>
        <dbReference type="Proteomes" id="UP000015241"/>
    </source>
</evidence>
<organism evidence="1 2">
    <name type="scientific">Fomitopsis schrenkii</name>
    <name type="common">Brown rot fungus</name>
    <dbReference type="NCBI Taxonomy" id="2126942"/>
    <lineage>
        <taxon>Eukaryota</taxon>
        <taxon>Fungi</taxon>
        <taxon>Dikarya</taxon>
        <taxon>Basidiomycota</taxon>
        <taxon>Agaricomycotina</taxon>
        <taxon>Agaricomycetes</taxon>
        <taxon>Polyporales</taxon>
        <taxon>Fomitopsis</taxon>
    </lineage>
</organism>
<dbReference type="Proteomes" id="UP000015241">
    <property type="component" value="Unassembled WGS sequence"/>
</dbReference>
<proteinExistence type="predicted"/>
<accession>S8FXA0</accession>
<gene>
    <name evidence="1" type="ORF">FOMPIDRAFT_86779</name>
</gene>